<dbReference type="Proteomes" id="UP000184529">
    <property type="component" value="Unassembled WGS sequence"/>
</dbReference>
<dbReference type="PANTHER" id="PTHR36925">
    <property type="entry name" value="COBALT-PRECORRIN-6A REDUCTASE"/>
    <property type="match status" value="1"/>
</dbReference>
<keyword evidence="5" id="KW-1185">Reference proteome</keyword>
<dbReference type="EMBL" id="FQZM01000010">
    <property type="protein sequence ID" value="SHI73675.1"/>
    <property type="molecule type" value="Genomic_DNA"/>
</dbReference>
<gene>
    <name evidence="4" type="ORF">SAMN02745219_00949</name>
</gene>
<evidence type="ECO:0000313" key="5">
    <source>
        <dbReference type="Proteomes" id="UP000184529"/>
    </source>
</evidence>
<reference evidence="5" key="1">
    <citation type="submission" date="2016-11" db="EMBL/GenBank/DDBJ databases">
        <authorList>
            <person name="Varghese N."/>
            <person name="Submissions S."/>
        </authorList>
    </citation>
    <scope>NUCLEOTIDE SEQUENCE [LARGE SCALE GENOMIC DNA]</scope>
    <source>
        <strain evidence="5">DSM 16057</strain>
    </source>
</reference>
<dbReference type="PANTHER" id="PTHR36925:SF1">
    <property type="entry name" value="COBALT-PRECORRIN-6A REDUCTASE"/>
    <property type="match status" value="1"/>
</dbReference>
<comment type="pathway">
    <text evidence="1">Cofactor biosynthesis; adenosylcobalamin biosynthesis.</text>
</comment>
<organism evidence="4 5">
    <name type="scientific">Desulfofundulus thermosubterraneus DSM 16057</name>
    <dbReference type="NCBI Taxonomy" id="1121432"/>
    <lineage>
        <taxon>Bacteria</taxon>
        <taxon>Bacillati</taxon>
        <taxon>Bacillota</taxon>
        <taxon>Clostridia</taxon>
        <taxon>Eubacteriales</taxon>
        <taxon>Peptococcaceae</taxon>
        <taxon>Desulfofundulus</taxon>
    </lineage>
</organism>
<keyword evidence="2" id="KW-0169">Cobalamin biosynthesis</keyword>
<protein>
    <submittedName>
        <fullName evidence="4">Cobalt-precorrin 6A reductase</fullName>
    </submittedName>
</protein>
<dbReference type="RefSeq" id="WP_072867611.1">
    <property type="nucleotide sequence ID" value="NZ_FQZM01000010.1"/>
</dbReference>
<dbReference type="GO" id="GO:0016994">
    <property type="term" value="F:precorrin-6A reductase activity"/>
    <property type="evidence" value="ECO:0007669"/>
    <property type="project" value="InterPro"/>
</dbReference>
<dbReference type="STRING" id="1121432.SAMN02745219_00949"/>
<dbReference type="NCBIfam" id="TIGR00715">
    <property type="entry name" value="precor6x_red"/>
    <property type="match status" value="1"/>
</dbReference>
<evidence type="ECO:0000256" key="1">
    <source>
        <dbReference type="ARBA" id="ARBA00004953"/>
    </source>
</evidence>
<proteinExistence type="predicted"/>
<dbReference type="PROSITE" id="PS51014">
    <property type="entry name" value="COBK_CBIJ"/>
    <property type="match status" value="1"/>
</dbReference>
<dbReference type="InterPro" id="IPR003723">
    <property type="entry name" value="Precorrin-6x_reduct"/>
</dbReference>
<evidence type="ECO:0000313" key="4">
    <source>
        <dbReference type="EMBL" id="SHI73675.1"/>
    </source>
</evidence>
<name>A0A1M6DKD1_9FIRM</name>
<dbReference type="OrthoDB" id="9780707at2"/>
<dbReference type="AlphaFoldDB" id="A0A1M6DKD1"/>
<evidence type="ECO:0000256" key="3">
    <source>
        <dbReference type="ARBA" id="ARBA00023002"/>
    </source>
</evidence>
<accession>A0A1M6DKD1</accession>
<sequence length="257" mass="27926">MILVLSGTADGRLIVQDLVASGYTVLASAATPYGGELLARHGAEIITGPLALDEMVALIKKHRIELLVDATHPYAQRVSEIARQACAQTQIPYLRYQRGESNLPRHPLIHCTAGYEEAAQQAACLGKVIFLTTGSKTLDIFLTAARRHGCRLVVRVLPEPAVIQRCRQLGLSPADIVAMQGPFSLELNRALFKQYGAEVIVTKNSGVVGGTDAKIAAALELALPVVVINRPREQDGAITTREELLEKIRRRKDVHEA</sequence>
<dbReference type="UniPathway" id="UPA00148"/>
<dbReference type="GO" id="GO:0009236">
    <property type="term" value="P:cobalamin biosynthetic process"/>
    <property type="evidence" value="ECO:0007669"/>
    <property type="project" value="UniProtKB-UniPathway"/>
</dbReference>
<evidence type="ECO:0000256" key="2">
    <source>
        <dbReference type="ARBA" id="ARBA00022573"/>
    </source>
</evidence>
<keyword evidence="3" id="KW-0560">Oxidoreductase</keyword>
<dbReference type="Pfam" id="PF02571">
    <property type="entry name" value="CbiJ"/>
    <property type="match status" value="1"/>
</dbReference>